<sequence length="85" mass="9770">MRRANLVLVARRENKLRVISENARRISAKHITIIAADVVKEEDCRRFVIDLVNVASLGHTFYFEEVTATSVFPHLLARITSFMSR</sequence>
<protein>
    <submittedName>
        <fullName evidence="1">11-beta-hydroxysteroid dehydrogenase-like 5</fullName>
    </submittedName>
</protein>
<dbReference type="Proteomes" id="UP000237347">
    <property type="component" value="Unassembled WGS sequence"/>
</dbReference>
<keyword evidence="2" id="KW-1185">Reference proteome</keyword>
<dbReference type="AlphaFoldDB" id="A0AAW0KXF2"/>
<comment type="caution">
    <text evidence="1">The sequence shown here is derived from an EMBL/GenBank/DDBJ whole genome shotgun (WGS) entry which is preliminary data.</text>
</comment>
<reference evidence="1 2" key="1">
    <citation type="journal article" date="2018" name="Sci. Data">
        <title>The draft genome sequence of cork oak.</title>
        <authorList>
            <person name="Ramos A.M."/>
            <person name="Usie A."/>
            <person name="Barbosa P."/>
            <person name="Barros P.M."/>
            <person name="Capote T."/>
            <person name="Chaves I."/>
            <person name="Simoes F."/>
            <person name="Abreu I."/>
            <person name="Carrasquinho I."/>
            <person name="Faro C."/>
            <person name="Guimaraes J.B."/>
            <person name="Mendonca D."/>
            <person name="Nobrega F."/>
            <person name="Rodrigues L."/>
            <person name="Saibo N.J.M."/>
            <person name="Varela M.C."/>
            <person name="Egas C."/>
            <person name="Matos J."/>
            <person name="Miguel C.M."/>
            <person name="Oliveira M.M."/>
            <person name="Ricardo C.P."/>
            <person name="Goncalves S."/>
        </authorList>
    </citation>
    <scope>NUCLEOTIDE SEQUENCE [LARGE SCALE GENOMIC DNA]</scope>
    <source>
        <strain evidence="2">cv. HL8</strain>
    </source>
</reference>
<name>A0AAW0KXF2_QUESU</name>
<organism evidence="1 2">
    <name type="scientific">Quercus suber</name>
    <name type="common">Cork oak</name>
    <dbReference type="NCBI Taxonomy" id="58331"/>
    <lineage>
        <taxon>Eukaryota</taxon>
        <taxon>Viridiplantae</taxon>
        <taxon>Streptophyta</taxon>
        <taxon>Embryophyta</taxon>
        <taxon>Tracheophyta</taxon>
        <taxon>Spermatophyta</taxon>
        <taxon>Magnoliopsida</taxon>
        <taxon>eudicotyledons</taxon>
        <taxon>Gunneridae</taxon>
        <taxon>Pentapetalae</taxon>
        <taxon>rosids</taxon>
        <taxon>fabids</taxon>
        <taxon>Fagales</taxon>
        <taxon>Fagaceae</taxon>
        <taxon>Quercus</taxon>
    </lineage>
</organism>
<proteinExistence type="predicted"/>
<evidence type="ECO:0000313" key="1">
    <source>
        <dbReference type="EMBL" id="KAK7844160.1"/>
    </source>
</evidence>
<dbReference type="EMBL" id="PKMF04000190">
    <property type="protein sequence ID" value="KAK7844160.1"/>
    <property type="molecule type" value="Genomic_DNA"/>
</dbReference>
<gene>
    <name evidence="1" type="primary">HSD5</name>
    <name evidence="1" type="ORF">CFP56_011172</name>
</gene>
<accession>A0AAW0KXF2</accession>
<evidence type="ECO:0000313" key="2">
    <source>
        <dbReference type="Proteomes" id="UP000237347"/>
    </source>
</evidence>